<keyword evidence="2" id="KW-1185">Reference proteome</keyword>
<dbReference type="EMBL" id="CAJNRD030001123">
    <property type="protein sequence ID" value="CAG5103341.1"/>
    <property type="molecule type" value="Genomic_DNA"/>
</dbReference>
<dbReference type="Proteomes" id="UP000786811">
    <property type="component" value="Unassembled WGS sequence"/>
</dbReference>
<protein>
    <submittedName>
        <fullName evidence="1">Uncharacterized protein</fullName>
    </submittedName>
</protein>
<evidence type="ECO:0000313" key="1">
    <source>
        <dbReference type="EMBL" id="CAG5103341.1"/>
    </source>
</evidence>
<reference evidence="1" key="1">
    <citation type="submission" date="2021-04" db="EMBL/GenBank/DDBJ databases">
        <authorList>
            <person name="Chebbi M.A.C M."/>
        </authorList>
    </citation>
    <scope>NUCLEOTIDE SEQUENCE</scope>
</reference>
<sequence length="104" mass="12082">MQQGSTSNGSLNVSKIPEHKINSEHYENRTCLLLYYFDELGRILVIKSRLQLDKKLKNSLSFLVKILKPIHTNEQSKDPIELDLIAERHFFIAFKDEGKFCSKT</sequence>
<organism evidence="1 2">
    <name type="scientific">Cotesia congregata</name>
    <name type="common">Parasitoid wasp</name>
    <name type="synonym">Apanteles congregatus</name>
    <dbReference type="NCBI Taxonomy" id="51543"/>
    <lineage>
        <taxon>Eukaryota</taxon>
        <taxon>Metazoa</taxon>
        <taxon>Ecdysozoa</taxon>
        <taxon>Arthropoda</taxon>
        <taxon>Hexapoda</taxon>
        <taxon>Insecta</taxon>
        <taxon>Pterygota</taxon>
        <taxon>Neoptera</taxon>
        <taxon>Endopterygota</taxon>
        <taxon>Hymenoptera</taxon>
        <taxon>Apocrita</taxon>
        <taxon>Ichneumonoidea</taxon>
        <taxon>Braconidae</taxon>
        <taxon>Microgastrinae</taxon>
        <taxon>Cotesia</taxon>
    </lineage>
</organism>
<accession>A0A8J2HP91</accession>
<evidence type="ECO:0000313" key="2">
    <source>
        <dbReference type="Proteomes" id="UP000786811"/>
    </source>
</evidence>
<proteinExistence type="predicted"/>
<comment type="caution">
    <text evidence="1">The sequence shown here is derived from an EMBL/GenBank/DDBJ whole genome shotgun (WGS) entry which is preliminary data.</text>
</comment>
<name>A0A8J2HP91_COTCN</name>
<gene>
    <name evidence="1" type="ORF">HICCMSTLAB_LOCUS11461</name>
</gene>
<dbReference type="AlphaFoldDB" id="A0A8J2HP91"/>